<dbReference type="Gene3D" id="1.10.287.2610">
    <property type="match status" value="1"/>
</dbReference>
<evidence type="ECO:0000313" key="3">
    <source>
        <dbReference type="EMBL" id="RFN51824.1"/>
    </source>
</evidence>
<comment type="caution">
    <text evidence="3">The sequence shown here is derived from an EMBL/GenBank/DDBJ whole genome shotgun (WGS) entry which is preliminary data.</text>
</comment>
<evidence type="ECO:0000256" key="1">
    <source>
        <dbReference type="SAM" id="Coils"/>
    </source>
</evidence>
<keyword evidence="4" id="KW-1185">Reference proteome</keyword>
<reference evidence="3 4" key="1">
    <citation type="journal article" date="2018" name="PLoS Pathog.">
        <title>Evolution of structural diversity of trichothecenes, a family of toxins produced by plant pathogenic and entomopathogenic fungi.</title>
        <authorList>
            <person name="Proctor R.H."/>
            <person name="McCormick S.P."/>
            <person name="Kim H.S."/>
            <person name="Cardoza R.E."/>
            <person name="Stanley A.M."/>
            <person name="Lindo L."/>
            <person name="Kelly A."/>
            <person name="Brown D.W."/>
            <person name="Lee T."/>
            <person name="Vaughan M.M."/>
            <person name="Alexander N.J."/>
            <person name="Busman M."/>
            <person name="Gutierrez S."/>
        </authorList>
    </citation>
    <scope>NUCLEOTIDE SEQUENCE [LARGE SCALE GENOMIC DNA]</scope>
    <source>
        <strain evidence="3 4">NRRL 13405</strain>
    </source>
</reference>
<evidence type="ECO:0000313" key="4">
    <source>
        <dbReference type="Proteomes" id="UP000265631"/>
    </source>
</evidence>
<feature type="coiled-coil region" evidence="1">
    <location>
        <begin position="245"/>
        <end position="272"/>
    </location>
</feature>
<protein>
    <submittedName>
        <fullName evidence="3">Uncharacterized protein</fullName>
    </submittedName>
</protein>
<organism evidence="3 4">
    <name type="scientific">Fusarium flagelliforme</name>
    <dbReference type="NCBI Taxonomy" id="2675880"/>
    <lineage>
        <taxon>Eukaryota</taxon>
        <taxon>Fungi</taxon>
        <taxon>Dikarya</taxon>
        <taxon>Ascomycota</taxon>
        <taxon>Pezizomycotina</taxon>
        <taxon>Sordariomycetes</taxon>
        <taxon>Hypocreomycetidae</taxon>
        <taxon>Hypocreales</taxon>
        <taxon>Nectriaceae</taxon>
        <taxon>Fusarium</taxon>
        <taxon>Fusarium incarnatum-equiseti species complex</taxon>
    </lineage>
</organism>
<dbReference type="Proteomes" id="UP000265631">
    <property type="component" value="Unassembled WGS sequence"/>
</dbReference>
<gene>
    <name evidence="3" type="ORF">FIE12Z_3878</name>
</gene>
<dbReference type="AlphaFoldDB" id="A0A395MV69"/>
<accession>A0A395MV69</accession>
<keyword evidence="1" id="KW-0175">Coiled coil</keyword>
<sequence length="308" mass="34685">MLLDHLPFNHLPRSATSNDTISCLQKGTANHTMRWPGASRQEQYEVRRAGPDVLTSNVVATGLLPRKRTASMAALGDSSEQRKKLRQNNFDDSDDDDGFFEPGSEDESDSTLNDGPDSREGSDDEDEDPVSPSEQFYAAKIHLAKRKNELSEEEDALNLLYSDLEAVRATFQPAKEAQQSVEQTERVLNAVKHLITAYGNDIPEDIQQVLNNASVAFAEATADVKIWETDLAKYRHDNEYINRQIWEKDNYIEELEKDIDAIEKETEELGRKAKAARILDRVNKLGTEGIERLGRLKMQALENLLGIP</sequence>
<dbReference type="EMBL" id="PXXK01000090">
    <property type="protein sequence ID" value="RFN51824.1"/>
    <property type="molecule type" value="Genomic_DNA"/>
</dbReference>
<name>A0A395MV69_9HYPO</name>
<evidence type="ECO:0000256" key="2">
    <source>
        <dbReference type="SAM" id="MobiDB-lite"/>
    </source>
</evidence>
<feature type="coiled-coil region" evidence="1">
    <location>
        <begin position="147"/>
        <end position="194"/>
    </location>
</feature>
<feature type="region of interest" description="Disordered" evidence="2">
    <location>
        <begin position="70"/>
        <end position="132"/>
    </location>
</feature>
<proteinExistence type="predicted"/>
<feature type="compositionally biased region" description="Acidic residues" evidence="2">
    <location>
        <begin position="91"/>
        <end position="109"/>
    </location>
</feature>